<organism evidence="1 2">
    <name type="scientific">Kwoniella dejecticola CBS 10117</name>
    <dbReference type="NCBI Taxonomy" id="1296121"/>
    <lineage>
        <taxon>Eukaryota</taxon>
        <taxon>Fungi</taxon>
        <taxon>Dikarya</taxon>
        <taxon>Basidiomycota</taxon>
        <taxon>Agaricomycotina</taxon>
        <taxon>Tremellomycetes</taxon>
        <taxon>Tremellales</taxon>
        <taxon>Cryptococcaceae</taxon>
        <taxon>Kwoniella</taxon>
    </lineage>
</organism>
<dbReference type="GeneID" id="28971490"/>
<accession>A0AAJ8KVK1</accession>
<dbReference type="AlphaFoldDB" id="A0AAJ8KVK1"/>
<dbReference type="Proteomes" id="UP000078595">
    <property type="component" value="Chromosome 10"/>
</dbReference>
<reference evidence="1" key="1">
    <citation type="submission" date="2013-07" db="EMBL/GenBank/DDBJ databases">
        <authorList>
            <consortium name="The Broad Institute Genome Sequencing Platform"/>
            <person name="Cuomo C."/>
            <person name="Litvintseva A."/>
            <person name="Chen Y."/>
            <person name="Heitman J."/>
            <person name="Sun S."/>
            <person name="Springer D."/>
            <person name="Dromer F."/>
            <person name="Young S.K."/>
            <person name="Zeng Q."/>
            <person name="Gargeya S."/>
            <person name="Fitzgerald M."/>
            <person name="Abouelleil A."/>
            <person name="Alvarado L."/>
            <person name="Berlin A.M."/>
            <person name="Chapman S.B."/>
            <person name="Dewar J."/>
            <person name="Goldberg J."/>
            <person name="Griggs A."/>
            <person name="Gujja S."/>
            <person name="Hansen M."/>
            <person name="Howarth C."/>
            <person name="Imamovic A."/>
            <person name="Larimer J."/>
            <person name="McCowan C."/>
            <person name="Murphy C."/>
            <person name="Pearson M."/>
            <person name="Priest M."/>
            <person name="Roberts A."/>
            <person name="Saif S."/>
            <person name="Shea T."/>
            <person name="Sykes S."/>
            <person name="Wortman J."/>
            <person name="Nusbaum C."/>
            <person name="Birren B."/>
        </authorList>
    </citation>
    <scope>NUCLEOTIDE SEQUENCE</scope>
    <source>
        <strain evidence="1">CBS 10117</strain>
    </source>
</reference>
<dbReference type="EMBL" id="CP144539">
    <property type="protein sequence ID" value="WWC65174.1"/>
    <property type="molecule type" value="Genomic_DNA"/>
</dbReference>
<dbReference type="KEGG" id="kdj:28971490"/>
<proteinExistence type="predicted"/>
<reference evidence="1" key="2">
    <citation type="submission" date="2024-02" db="EMBL/GenBank/DDBJ databases">
        <title>Comparative genomics of Cryptococcus and Kwoniella reveals pathogenesis evolution and contrasting modes of karyotype evolution via chromosome fusion or intercentromeric recombination.</title>
        <authorList>
            <person name="Coelho M.A."/>
            <person name="David-Palma M."/>
            <person name="Shea T."/>
            <person name="Bowers K."/>
            <person name="McGinley-Smith S."/>
            <person name="Mohammad A.W."/>
            <person name="Gnirke A."/>
            <person name="Yurkov A.M."/>
            <person name="Nowrousian M."/>
            <person name="Sun S."/>
            <person name="Cuomo C.A."/>
            <person name="Heitman J."/>
        </authorList>
    </citation>
    <scope>NUCLEOTIDE SEQUENCE</scope>
    <source>
        <strain evidence="1">CBS 10117</strain>
    </source>
</reference>
<keyword evidence="2" id="KW-1185">Reference proteome</keyword>
<evidence type="ECO:0000313" key="2">
    <source>
        <dbReference type="Proteomes" id="UP000078595"/>
    </source>
</evidence>
<dbReference type="RefSeq" id="XP_065825738.1">
    <property type="nucleotide sequence ID" value="XM_065969666.1"/>
</dbReference>
<sequence>MSPITRQAVKRARYVDGYAAPTEDDWTIRISASSRFTKSIWSRIIESCEEQGQEGAFVPQPTLVNLMTVSRSMLMKTIPILYRNAVIRDVGAFFDGIETYLPYIYPPRWTKPRLSWFYFDWRLTKLLGLLYLERLTIIPYTTDTYRPEFQSRASDDERAIYLKQRLSYERAILAFKRLEAIVERDHATNPAAPPTRPAILITPGLRD</sequence>
<evidence type="ECO:0000313" key="1">
    <source>
        <dbReference type="EMBL" id="WWC65174.1"/>
    </source>
</evidence>
<gene>
    <name evidence="1" type="ORF">I303_107788</name>
</gene>
<name>A0AAJ8KVK1_9TREE</name>
<protein>
    <submittedName>
        <fullName evidence="1">Uncharacterized protein</fullName>
    </submittedName>
</protein>